<gene>
    <name evidence="3" type="primary">106</name>
    <name evidence="3" type="ORF">SEA_PHENDRIX_106</name>
</gene>
<evidence type="ECO:0000313" key="3">
    <source>
        <dbReference type="EMBL" id="QDK02654.1"/>
    </source>
</evidence>
<dbReference type="EMBL" id="MN096369">
    <property type="protein sequence ID" value="QDK02654.1"/>
    <property type="molecule type" value="Genomic_DNA"/>
</dbReference>
<accession>A0A514U136</accession>
<evidence type="ECO:0000256" key="1">
    <source>
        <dbReference type="ARBA" id="ARBA00022603"/>
    </source>
</evidence>
<dbReference type="GO" id="GO:0008168">
    <property type="term" value="F:methyltransferase activity"/>
    <property type="evidence" value="ECO:0007669"/>
    <property type="project" value="UniProtKB-KW"/>
</dbReference>
<dbReference type="Proteomes" id="UP000319596">
    <property type="component" value="Segment"/>
</dbReference>
<dbReference type="KEGG" id="vg:77924668"/>
<evidence type="ECO:0000313" key="4">
    <source>
        <dbReference type="Proteomes" id="UP000319596"/>
    </source>
</evidence>
<dbReference type="Gene3D" id="3.90.120.10">
    <property type="entry name" value="DNA Methylase, subunit A, domain 2"/>
    <property type="match status" value="1"/>
</dbReference>
<dbReference type="InterPro" id="IPR001525">
    <property type="entry name" value="C5_MeTfrase"/>
</dbReference>
<evidence type="ECO:0000256" key="2">
    <source>
        <dbReference type="ARBA" id="ARBA00022679"/>
    </source>
</evidence>
<proteinExistence type="predicted"/>
<reference evidence="3 4" key="1">
    <citation type="submission" date="2019-06" db="EMBL/GenBank/DDBJ databases">
        <authorList>
            <person name="Burns M.A."/>
            <person name="Hill G.C."/>
            <person name="Wesley B.E."/>
            <person name="Womack T.V."/>
            <person name="Krukonis G.P."/>
            <person name="Delesalle V.A."/>
            <person name="Garlena R.A."/>
            <person name="Russell D.A."/>
            <person name="Pope W.H."/>
            <person name="Jacobs-Sera D."/>
            <person name="Hatfull G.F."/>
        </authorList>
    </citation>
    <scope>NUCLEOTIDE SEQUENCE [LARGE SCALE GENOMIC DNA]</scope>
</reference>
<dbReference type="GO" id="GO:0032259">
    <property type="term" value="P:methylation"/>
    <property type="evidence" value="ECO:0007669"/>
    <property type="project" value="UniProtKB-KW"/>
</dbReference>
<name>A0A514U136_9CAUD</name>
<keyword evidence="1 3" id="KW-0489">Methyltransferase</keyword>
<dbReference type="GeneID" id="77924668"/>
<dbReference type="InterPro" id="IPR029063">
    <property type="entry name" value="SAM-dependent_MTases_sf"/>
</dbReference>
<organism evidence="3 4">
    <name type="scientific">Gordonia phage Phendrix</name>
    <dbReference type="NCBI Taxonomy" id="2593335"/>
    <lineage>
        <taxon>Viruses</taxon>
        <taxon>Duplodnaviria</taxon>
        <taxon>Heunggongvirae</taxon>
        <taxon>Uroviricota</taxon>
        <taxon>Caudoviricetes</taxon>
        <taxon>Godonkavirus</taxon>
        <taxon>Godonkavirus phendrix</taxon>
    </lineage>
</organism>
<sequence>MVAVNGLGGGMELGIVQSSNDFRLVHRTGSLDLGAPVVRGNRRLLGWDWEDNFTKDTRKWQRHSAPFITANPPCSAWSTLTRKDLRGAGAKVMACTDEVFDYATFMRKSPDIIAIESVQQAFTTGRQYYVDARARLEEETGKKYDLIWLMQSNASLGGASVRRRVFVVYSRIPFGVEYAQPERTTRFGDCVRDLEGLTMSTAKQQYKRPPTWWSLPRRAADGVDGHFTVRQSAWYQELMEKTRAAGTPWVPDMATEDALRAVYKAGIPLPHEWQRQVDKLAAKGFSMGMNQTMMWNPDKMGRVVTGSGPTMSVHYAEDRLLTHRECFRLQGFPDTWTLWPAREYKKLSACPGKGVPVDAGRWLGTWVHAAFMGTPGTILGEEIGDRERKVDITNAYKHTARWEIEWDHTKNTVHDQTFDIREAV</sequence>
<dbReference type="Pfam" id="PF00145">
    <property type="entry name" value="DNA_methylase"/>
    <property type="match status" value="1"/>
</dbReference>
<dbReference type="RefSeq" id="YP_010649150.1">
    <property type="nucleotide sequence ID" value="NC_070764.1"/>
</dbReference>
<protein>
    <submittedName>
        <fullName evidence="3">Methyltransferase</fullName>
    </submittedName>
</protein>
<dbReference type="SUPFAM" id="SSF53335">
    <property type="entry name" value="S-adenosyl-L-methionine-dependent methyltransferases"/>
    <property type="match status" value="1"/>
</dbReference>
<keyword evidence="4" id="KW-1185">Reference proteome</keyword>
<keyword evidence="2 3" id="KW-0808">Transferase</keyword>
<dbReference type="Gene3D" id="3.40.50.150">
    <property type="entry name" value="Vaccinia Virus protein VP39"/>
    <property type="match status" value="1"/>
</dbReference>